<dbReference type="Proteomes" id="UP000254893">
    <property type="component" value="Unassembled WGS sequence"/>
</dbReference>
<keyword evidence="2" id="KW-0732">Signal</keyword>
<dbReference type="AlphaFoldDB" id="A0A380BI03"/>
<dbReference type="EMBL" id="UGYW01000002">
    <property type="protein sequence ID" value="SUJ01850.1"/>
    <property type="molecule type" value="Genomic_DNA"/>
</dbReference>
<name>A0A380BI03_SPHSI</name>
<reference evidence="3 4" key="1">
    <citation type="submission" date="2018-06" db="EMBL/GenBank/DDBJ databases">
        <authorList>
            <consortium name="Pathogen Informatics"/>
            <person name="Doyle S."/>
        </authorList>
    </citation>
    <scope>NUCLEOTIDE SEQUENCE [LARGE SCALE GENOMIC DNA]</scope>
    <source>
        <strain evidence="3 4">NCTC11388</strain>
    </source>
</reference>
<evidence type="ECO:0000256" key="1">
    <source>
        <dbReference type="SAM" id="MobiDB-lite"/>
    </source>
</evidence>
<proteinExistence type="predicted"/>
<feature type="region of interest" description="Disordered" evidence="1">
    <location>
        <begin position="252"/>
        <end position="273"/>
    </location>
</feature>
<evidence type="ECO:0000313" key="4">
    <source>
        <dbReference type="Proteomes" id="UP000254893"/>
    </source>
</evidence>
<dbReference type="RefSeq" id="WP_115169261.1">
    <property type="nucleotide sequence ID" value="NZ_UGYW01000002.1"/>
</dbReference>
<evidence type="ECO:0000256" key="2">
    <source>
        <dbReference type="SAM" id="SignalP"/>
    </source>
</evidence>
<protein>
    <submittedName>
        <fullName evidence="3">Outer membrane protein transport protein (OMPP1/FadL/TodX)</fullName>
    </submittedName>
</protein>
<gene>
    <name evidence="3" type="ORF">NCTC11388_00885</name>
</gene>
<evidence type="ECO:0000313" key="3">
    <source>
        <dbReference type="EMBL" id="SUJ01850.1"/>
    </source>
</evidence>
<feature type="chain" id="PRO_5016755425" evidence="2">
    <location>
        <begin position="23"/>
        <end position="520"/>
    </location>
</feature>
<feature type="compositionally biased region" description="Basic and acidic residues" evidence="1">
    <location>
        <begin position="252"/>
        <end position="263"/>
    </location>
</feature>
<sequence length="520" mass="58134">MNIKHLLLSSFFLCGIIGTAHAQFEKEALLFSQEYPGGTARFKGMGNVQTALGGDLSSIAGNPAGLGFYGQSDIGVTFNYFNNNSKTNYFGQSNSQNQGRFLIDNAGVVFHFPSARGLGADLTEGWLNFNVGLSYDKTNNFRNKILYSGTNNESTKGQTLADLMYTQDNTPWGKDLYRSYFMEGYADIDKRGYFPLAKEGADKYQQNNILEKGDRSKTTLSFGANYSNKFYIGASFSMVSFKYETAQKFTEEGSTKSSDEIKGRNPNSPYLDPTKAESKYVGIKYALDDYYNQYTEGSGVDFKLGMIYKPAQDWNLGLTIKTPTWIAVQDNTNSYTDIYYTGGTTALDPYKSDSYNTEDDINIITPFQYSLGVTKFFPRGLITADADLTDYSTTKFRSPNRYNPQMEVDMEKSVKGMYKAAINARIGGEYLITNIISGRAGFNYYGNPYKNADYSHYTGTLGLGVKLSSSLYMDVAVVHNMLKYYESPYTFEQGFWETPNPVAEIKNNRTNAVLTLGAKF</sequence>
<accession>A0A380BI03</accession>
<organism evidence="3 4">
    <name type="scientific">Sphingobacterium spiritivorum</name>
    <name type="common">Flavobacterium spiritivorum</name>
    <dbReference type="NCBI Taxonomy" id="258"/>
    <lineage>
        <taxon>Bacteria</taxon>
        <taxon>Pseudomonadati</taxon>
        <taxon>Bacteroidota</taxon>
        <taxon>Sphingobacteriia</taxon>
        <taxon>Sphingobacteriales</taxon>
        <taxon>Sphingobacteriaceae</taxon>
        <taxon>Sphingobacterium</taxon>
    </lineage>
</organism>
<dbReference type="Gene3D" id="2.40.160.60">
    <property type="entry name" value="Outer membrane protein transport protein (OMPP1/FadL/TodX)"/>
    <property type="match status" value="1"/>
</dbReference>
<dbReference type="SUPFAM" id="SSF56935">
    <property type="entry name" value="Porins"/>
    <property type="match status" value="1"/>
</dbReference>
<feature type="signal peptide" evidence="2">
    <location>
        <begin position="1"/>
        <end position="22"/>
    </location>
</feature>